<dbReference type="RefSeq" id="WP_024267340.1">
    <property type="nucleotide sequence ID" value="NC_023035.1"/>
</dbReference>
<keyword evidence="4" id="KW-1185">Reference proteome</keyword>
<keyword evidence="2" id="KW-0472">Membrane</keyword>
<evidence type="ECO:0000256" key="2">
    <source>
        <dbReference type="SAM" id="Phobius"/>
    </source>
</evidence>
<name>V5WFJ1_9SPIO</name>
<dbReference type="EMBL" id="CP006939">
    <property type="protein sequence ID" value="AHC14410.1"/>
    <property type="molecule type" value="Genomic_DNA"/>
</dbReference>
<dbReference type="KEGG" id="slr:L21SP2_0992"/>
<organism evidence="3 4">
    <name type="scientific">Salinispira pacifica</name>
    <dbReference type="NCBI Taxonomy" id="1307761"/>
    <lineage>
        <taxon>Bacteria</taxon>
        <taxon>Pseudomonadati</taxon>
        <taxon>Spirochaetota</taxon>
        <taxon>Spirochaetia</taxon>
        <taxon>Spirochaetales</taxon>
        <taxon>Spirochaetaceae</taxon>
        <taxon>Salinispira</taxon>
    </lineage>
</organism>
<evidence type="ECO:0000313" key="4">
    <source>
        <dbReference type="Proteomes" id="UP000018680"/>
    </source>
</evidence>
<feature type="transmembrane region" description="Helical" evidence="2">
    <location>
        <begin position="6"/>
        <end position="23"/>
    </location>
</feature>
<keyword evidence="2" id="KW-1133">Transmembrane helix</keyword>
<feature type="region of interest" description="Disordered" evidence="1">
    <location>
        <begin position="68"/>
        <end position="94"/>
    </location>
</feature>
<evidence type="ECO:0000313" key="3">
    <source>
        <dbReference type="EMBL" id="AHC14410.1"/>
    </source>
</evidence>
<accession>V5WFJ1</accession>
<keyword evidence="2" id="KW-0812">Transmembrane</keyword>
<dbReference type="HOGENOM" id="CLU_2384451_0_0_12"/>
<evidence type="ECO:0000256" key="1">
    <source>
        <dbReference type="SAM" id="MobiDB-lite"/>
    </source>
</evidence>
<protein>
    <submittedName>
        <fullName evidence="3">Uncharacterized protein</fullName>
    </submittedName>
</protein>
<reference evidence="3 4" key="1">
    <citation type="journal article" date="2015" name="Stand. Genomic Sci.">
        <title>Complete genome sequence and description of Salinispira pacifica gen. nov., sp. nov., a novel spirochaete isolated form a hypersaline microbial mat.</title>
        <authorList>
            <person name="Ben Hania W."/>
            <person name="Joseph M."/>
            <person name="Schumann P."/>
            <person name="Bunk B."/>
            <person name="Fiebig A."/>
            <person name="Sproer C."/>
            <person name="Klenk H.P."/>
            <person name="Fardeau M.L."/>
            <person name="Spring S."/>
        </authorList>
    </citation>
    <scope>NUCLEOTIDE SEQUENCE [LARGE SCALE GENOMIC DNA]</scope>
    <source>
        <strain evidence="3 4">L21-RPul-D2</strain>
    </source>
</reference>
<dbReference type="Proteomes" id="UP000018680">
    <property type="component" value="Chromosome"/>
</dbReference>
<gene>
    <name evidence="3" type="ORF">L21SP2_0992</name>
</gene>
<dbReference type="STRING" id="1307761.L21SP2_0992"/>
<sequence>MIAANLLVLGVIVLMLTPGILKIRADRQRRKRLPPNVFPGCASCPLLDHCTAPAESCSAAGGGDGFGHATAGSPTATERRRSGAARPDPGCSCG</sequence>
<proteinExistence type="predicted"/>
<dbReference type="AlphaFoldDB" id="V5WFJ1"/>